<dbReference type="RefSeq" id="WP_380964343.1">
    <property type="nucleotide sequence ID" value="NZ_JBHTCO010000004.1"/>
</dbReference>
<gene>
    <name evidence="3" type="ORF">ACFQRG_04960</name>
</gene>
<keyword evidence="4" id="KW-1185">Reference proteome</keyword>
<evidence type="ECO:0000259" key="2">
    <source>
        <dbReference type="Pfam" id="PF13115"/>
    </source>
</evidence>
<dbReference type="EMBL" id="JBHTCO010000004">
    <property type="protein sequence ID" value="MFC7392325.1"/>
    <property type="molecule type" value="Genomic_DNA"/>
</dbReference>
<reference evidence="4" key="1">
    <citation type="journal article" date="2019" name="Int. J. Syst. Evol. Microbiol.">
        <title>The Global Catalogue of Microorganisms (GCM) 10K type strain sequencing project: providing services to taxonomists for standard genome sequencing and annotation.</title>
        <authorList>
            <consortium name="The Broad Institute Genomics Platform"/>
            <consortium name="The Broad Institute Genome Sequencing Center for Infectious Disease"/>
            <person name="Wu L."/>
            <person name="Ma J."/>
        </authorList>
    </citation>
    <scope>NUCLEOTIDE SEQUENCE [LARGE SCALE GENOMIC DNA]</scope>
    <source>
        <strain evidence="4">CGMCC 1.16305</strain>
    </source>
</reference>
<proteinExistence type="predicted"/>
<comment type="caution">
    <text evidence="3">The sequence shown here is derived from an EMBL/GenBank/DDBJ whole genome shotgun (WGS) entry which is preliminary data.</text>
</comment>
<dbReference type="Proteomes" id="UP001596505">
    <property type="component" value="Unassembled WGS sequence"/>
</dbReference>
<feature type="chain" id="PRO_5047108190" evidence="1">
    <location>
        <begin position="20"/>
        <end position="147"/>
    </location>
</feature>
<dbReference type="PROSITE" id="PS51257">
    <property type="entry name" value="PROKAR_LIPOPROTEIN"/>
    <property type="match status" value="1"/>
</dbReference>
<feature type="signal peptide" evidence="1">
    <location>
        <begin position="1"/>
        <end position="19"/>
    </location>
</feature>
<evidence type="ECO:0000313" key="4">
    <source>
        <dbReference type="Proteomes" id="UP001596505"/>
    </source>
</evidence>
<dbReference type="Pfam" id="PF13115">
    <property type="entry name" value="YtkA"/>
    <property type="match status" value="1"/>
</dbReference>
<sequence length="147" mass="16200">MQKFIVVTFAVCLAMSITACGNGHKPAAKGNHETVTHQTKHHNDGVTPLNVKILTSADAFKVNKEGKMEIKVTKGKESVNDAEEVKFEIWKGNGQGTSKIYKGVNKGKGFYTLNYTFSRPGDYHVIAHVTAKDSHTMPEKIFHVKPS</sequence>
<evidence type="ECO:0000256" key="1">
    <source>
        <dbReference type="SAM" id="SignalP"/>
    </source>
</evidence>
<evidence type="ECO:0000313" key="3">
    <source>
        <dbReference type="EMBL" id="MFC7392325.1"/>
    </source>
</evidence>
<feature type="domain" description="YtkA-like" evidence="2">
    <location>
        <begin position="46"/>
        <end position="128"/>
    </location>
</feature>
<name>A0ABW2PX81_9BACL</name>
<keyword evidence="1" id="KW-0732">Signal</keyword>
<accession>A0ABW2PX81</accession>
<protein>
    <submittedName>
        <fullName evidence="3">FixH family protein</fullName>
    </submittedName>
</protein>
<organism evidence="3 4">
    <name type="scientific">Scopulibacillus cellulosilyticus</name>
    <dbReference type="NCBI Taxonomy" id="2665665"/>
    <lineage>
        <taxon>Bacteria</taxon>
        <taxon>Bacillati</taxon>
        <taxon>Bacillota</taxon>
        <taxon>Bacilli</taxon>
        <taxon>Bacillales</taxon>
        <taxon>Sporolactobacillaceae</taxon>
        <taxon>Scopulibacillus</taxon>
    </lineage>
</organism>
<dbReference type="InterPro" id="IPR032693">
    <property type="entry name" value="YtkA-like_dom"/>
</dbReference>